<dbReference type="EMBL" id="RRAZ01000065">
    <property type="protein sequence ID" value="RRH68155.1"/>
    <property type="molecule type" value="Genomic_DNA"/>
</dbReference>
<feature type="signal peptide" evidence="1">
    <location>
        <begin position="1"/>
        <end position="21"/>
    </location>
</feature>
<feature type="chain" id="PRO_5018147898" evidence="1">
    <location>
        <begin position="22"/>
        <end position="105"/>
    </location>
</feature>
<reference evidence="2 3" key="1">
    <citation type="submission" date="2018-11" db="EMBL/GenBank/DDBJ databases">
        <title>Gemmobacter sp. nov., YIM 102744-1 draft genome.</title>
        <authorList>
            <person name="Li G."/>
            <person name="Jiang Y."/>
        </authorList>
    </citation>
    <scope>NUCLEOTIDE SEQUENCE [LARGE SCALE GENOMIC DNA]</scope>
    <source>
        <strain evidence="2 3">YIM 102744-1</strain>
    </source>
</reference>
<gene>
    <name evidence="2" type="ORF">EG244_19730</name>
</gene>
<keyword evidence="3" id="KW-1185">Reference proteome</keyword>
<comment type="caution">
    <text evidence="2">The sequence shown here is derived from an EMBL/GenBank/DDBJ whole genome shotgun (WGS) entry which is preliminary data.</text>
</comment>
<protein>
    <submittedName>
        <fullName evidence="2">Uncharacterized protein</fullName>
    </submittedName>
</protein>
<proteinExistence type="predicted"/>
<evidence type="ECO:0000313" key="3">
    <source>
        <dbReference type="Proteomes" id="UP000282125"/>
    </source>
</evidence>
<keyword evidence="1" id="KW-0732">Signal</keyword>
<organism evidence="2 3">
    <name type="scientific">Falsigemmobacter faecalis</name>
    <dbReference type="NCBI Taxonomy" id="2488730"/>
    <lineage>
        <taxon>Bacteria</taxon>
        <taxon>Pseudomonadati</taxon>
        <taxon>Pseudomonadota</taxon>
        <taxon>Alphaproteobacteria</taxon>
        <taxon>Rhodobacterales</taxon>
        <taxon>Paracoccaceae</taxon>
        <taxon>Falsigemmobacter</taxon>
    </lineage>
</organism>
<evidence type="ECO:0000313" key="2">
    <source>
        <dbReference type="EMBL" id="RRH68155.1"/>
    </source>
</evidence>
<accession>A0A3P3D129</accession>
<sequence length="105" mass="11556">MPQRLACIIAVMTCLGLPAFAAPSITSELEEDLAQQDMTAEELAIWMRDVLDMRGHPCSQVLAMGGQVPRTNPETRRNVMISIGCEEASYYITVGIGRGWTVEQN</sequence>
<evidence type="ECO:0000256" key="1">
    <source>
        <dbReference type="SAM" id="SignalP"/>
    </source>
</evidence>
<name>A0A3P3D129_9RHOB</name>
<dbReference type="RefSeq" id="WP_124966862.1">
    <property type="nucleotide sequence ID" value="NZ_RRAZ01000065.1"/>
</dbReference>
<dbReference type="Proteomes" id="UP000282125">
    <property type="component" value="Unassembled WGS sequence"/>
</dbReference>
<dbReference type="AlphaFoldDB" id="A0A3P3D129"/>